<accession>A0A8S5LZR9</accession>
<dbReference type="EMBL" id="BK014785">
    <property type="protein sequence ID" value="DAD75553.1"/>
    <property type="molecule type" value="Genomic_DNA"/>
</dbReference>
<protein>
    <submittedName>
        <fullName evidence="1">CpXC protein</fullName>
    </submittedName>
</protein>
<name>A0A8S5LZR9_9CAUD</name>
<sequence>MARATAVCTCRKCGGTFEKWTTKHNRREADAWEEWAVANFDLCPACYRQEQREAEEAAGLIAEIRLDDTAALLKGKAEAVIVVTGCGYQYREQLKGLGYRYTEDIPSPKTGLGGLLDDLLAAPKKYWAKRISPDDLEPAAAEIEALGGKCKAPSEEDLRAYAYVLAEGVKRRKAREAAEAEQESKVAAALEALGPCPEYPEDVATILNAGRWNGKVYGRKGGWSVYVSGNKQALTDAQKEALEATQEARAEWRAKKAAAEAEARA</sequence>
<evidence type="ECO:0000313" key="1">
    <source>
        <dbReference type="EMBL" id="DAD75553.1"/>
    </source>
</evidence>
<reference evidence="1" key="1">
    <citation type="journal article" date="2021" name="Proc. Natl. Acad. Sci. U.S.A.">
        <title>A Catalog of Tens of Thousands of Viruses from Human Metagenomes Reveals Hidden Associations with Chronic Diseases.</title>
        <authorList>
            <person name="Tisza M.J."/>
            <person name="Buck C.B."/>
        </authorList>
    </citation>
    <scope>NUCLEOTIDE SEQUENCE</scope>
    <source>
        <strain evidence="1">CtM7c3</strain>
    </source>
</reference>
<organism evidence="1">
    <name type="scientific">Siphoviridae sp. ctM7c3</name>
    <dbReference type="NCBI Taxonomy" id="2826257"/>
    <lineage>
        <taxon>Viruses</taxon>
        <taxon>Duplodnaviria</taxon>
        <taxon>Heunggongvirae</taxon>
        <taxon>Uroviricota</taxon>
        <taxon>Caudoviricetes</taxon>
    </lineage>
</organism>
<proteinExistence type="predicted"/>